<proteinExistence type="predicted"/>
<reference evidence="1 2" key="1">
    <citation type="submission" date="2019-08" db="EMBL/GenBank/DDBJ databases">
        <title>Parahaliea maris sp. nov., isolated from the surface seawater.</title>
        <authorList>
            <person name="Liu Y."/>
        </authorList>
    </citation>
    <scope>NUCLEOTIDE SEQUENCE [LARGE SCALE GENOMIC DNA]</scope>
    <source>
        <strain evidence="1 2">HSLHS9</strain>
    </source>
</reference>
<dbReference type="PANTHER" id="PTHR37315:SF1">
    <property type="entry name" value="UPF0311 PROTEIN BLR7842"/>
    <property type="match status" value="1"/>
</dbReference>
<evidence type="ECO:0000313" key="1">
    <source>
        <dbReference type="EMBL" id="TXS90244.1"/>
    </source>
</evidence>
<keyword evidence="2" id="KW-1185">Reference proteome</keyword>
<dbReference type="Gene3D" id="2.40.160.20">
    <property type="match status" value="1"/>
</dbReference>
<dbReference type="InterPro" id="IPR020915">
    <property type="entry name" value="UPF0311"/>
</dbReference>
<accession>A0A5C8ZR13</accession>
<gene>
    <name evidence="1" type="ORF">FV139_18460</name>
</gene>
<dbReference type="AlphaFoldDB" id="A0A5C8ZR13"/>
<sequence>MRAVAGPAKRYRYVPTLPTPGLHPLVTGSTLAAAAMTGRSDMSKGTSFKARLCRVRALGYLLVASSSFAFAIDFDEAVQQFDSRPSPAPAISAQPVVELFVTLSDNIVVGPADDGDRTIVPITGGHFRGEGMRGVVNAGGADWQTLRPDGTKEIVAIYSIVTDDGQTIVVDNRGISRSGSDGRYVSTTPTFHAPRGKYDWLNHHRFVGTITSVKEEGLRAVIIRAYKVL</sequence>
<dbReference type="Proteomes" id="UP000321039">
    <property type="component" value="Unassembled WGS sequence"/>
</dbReference>
<dbReference type="EMBL" id="VRZA01000008">
    <property type="protein sequence ID" value="TXS90244.1"/>
    <property type="molecule type" value="Genomic_DNA"/>
</dbReference>
<name>A0A5C8ZR13_9GAMM</name>
<dbReference type="PANTHER" id="PTHR37315">
    <property type="entry name" value="UPF0311 PROTEIN BLR7842"/>
    <property type="match status" value="1"/>
</dbReference>
<evidence type="ECO:0000313" key="2">
    <source>
        <dbReference type="Proteomes" id="UP000321039"/>
    </source>
</evidence>
<comment type="caution">
    <text evidence="1">The sequence shown here is derived from an EMBL/GenBank/DDBJ whole genome shotgun (WGS) entry which is preliminary data.</text>
</comment>
<protein>
    <submittedName>
        <fullName evidence="1">DUF3237 family protein</fullName>
    </submittedName>
</protein>
<dbReference type="Pfam" id="PF11578">
    <property type="entry name" value="DUF3237"/>
    <property type="match status" value="1"/>
</dbReference>
<organism evidence="1 2">
    <name type="scientific">Parahaliea maris</name>
    <dbReference type="NCBI Taxonomy" id="2716870"/>
    <lineage>
        <taxon>Bacteria</taxon>
        <taxon>Pseudomonadati</taxon>
        <taxon>Pseudomonadota</taxon>
        <taxon>Gammaproteobacteria</taxon>
        <taxon>Cellvibrionales</taxon>
        <taxon>Halieaceae</taxon>
        <taxon>Parahaliea</taxon>
    </lineage>
</organism>